<gene>
    <name evidence="4" type="ORF">H0E87_007412</name>
</gene>
<dbReference type="InterPro" id="IPR054549">
    <property type="entry name" value="UVB_sens_RUS_dom"/>
</dbReference>
<evidence type="ECO:0000259" key="3">
    <source>
        <dbReference type="Pfam" id="PF04884"/>
    </source>
</evidence>
<keyword evidence="2" id="KW-0812">Transmembrane</keyword>
<name>A0A8T2ZAR5_POPDE</name>
<feature type="transmembrane region" description="Helical" evidence="2">
    <location>
        <begin position="195"/>
        <end position="213"/>
    </location>
</feature>
<keyword evidence="2" id="KW-1133">Transmembrane helix</keyword>
<reference evidence="4" key="1">
    <citation type="journal article" date="2021" name="J. Hered.">
        <title>Genome Assembly of Salicaceae Populus deltoides (Eastern Cottonwood) I-69 Based on Nanopore Sequencing and Hi-C Technologies.</title>
        <authorList>
            <person name="Bai S."/>
            <person name="Wu H."/>
            <person name="Zhang J."/>
            <person name="Pan Z."/>
            <person name="Zhao W."/>
            <person name="Li Z."/>
            <person name="Tong C."/>
        </authorList>
    </citation>
    <scope>NUCLEOTIDE SEQUENCE</scope>
    <source>
        <tissue evidence="4">Leaf</tissue>
    </source>
</reference>
<dbReference type="PANTHER" id="PTHR12770:SF22">
    <property type="entry name" value="PROTEIN ROOT UVB SENSITIVE 1, CHLOROPLASTIC"/>
    <property type="match status" value="1"/>
</dbReference>
<accession>A0A8T2ZAR5</accession>
<evidence type="ECO:0000256" key="1">
    <source>
        <dbReference type="ARBA" id="ARBA00007558"/>
    </source>
</evidence>
<keyword evidence="5" id="KW-1185">Reference proteome</keyword>
<dbReference type="Proteomes" id="UP000807159">
    <property type="component" value="Chromosome 3"/>
</dbReference>
<proteinExistence type="inferred from homology"/>
<protein>
    <recommendedName>
        <fullName evidence="3">Protein root UVB sensitive/RUS domain-containing protein</fullName>
    </recommendedName>
</protein>
<evidence type="ECO:0000313" key="4">
    <source>
        <dbReference type="EMBL" id="KAH8514563.1"/>
    </source>
</evidence>
<comment type="similarity">
    <text evidence="1">Belongs to the RUS1 family.</text>
</comment>
<dbReference type="AlphaFoldDB" id="A0A8T2ZAR5"/>
<feature type="transmembrane region" description="Helical" evidence="2">
    <location>
        <begin position="219"/>
        <end position="239"/>
    </location>
</feature>
<dbReference type="PANTHER" id="PTHR12770">
    <property type="entry name" value="RUS1 FAMILY PROTEIN C16ORF58"/>
    <property type="match status" value="1"/>
</dbReference>
<evidence type="ECO:0000313" key="5">
    <source>
        <dbReference type="Proteomes" id="UP000807159"/>
    </source>
</evidence>
<dbReference type="Pfam" id="PF04884">
    <property type="entry name" value="UVB_sens_prot"/>
    <property type="match status" value="1"/>
</dbReference>
<dbReference type="EMBL" id="JACEGQ020000003">
    <property type="protein sequence ID" value="KAH8514563.1"/>
    <property type="molecule type" value="Genomic_DNA"/>
</dbReference>
<sequence length="346" mass="38123">MGTWLLAISITNAPLDVIHIGSRLIRHTTSTEATGLGLFLISLRMSLLCLQHHLLRHCFFVKELWSQCTTLFVRLMLPQGFPQSVTFDYLDYSLRRAVQGIASQVRGVLTTQVSIYYPCHSSAASACSNVQFFETALLYADGLRKGVIPMAAAIKWVLKDGIGLFVHCSTSRLFADLLENASFGLEMLTPAFPHLFVFVGATAGAGCFATALIQAISYFYLLLLQGAVFMLVLLLRNFAEVKLRLSFGFFLFSNSKLLYGSLEMSLFYQLVIATGEAQGMVSKFVGIMLGKSKVRTSSGARYAAADSEQRLQLGSKLSDVVNNKTDVLALFNLYRDEGYILTEHGG</sequence>
<feature type="domain" description="Protein root UVB sensitive/RUS" evidence="3">
    <location>
        <begin position="65"/>
        <end position="205"/>
    </location>
</feature>
<organism evidence="4 5">
    <name type="scientific">Populus deltoides</name>
    <name type="common">Eastern poplar</name>
    <name type="synonym">Eastern cottonwood</name>
    <dbReference type="NCBI Taxonomy" id="3696"/>
    <lineage>
        <taxon>Eukaryota</taxon>
        <taxon>Viridiplantae</taxon>
        <taxon>Streptophyta</taxon>
        <taxon>Embryophyta</taxon>
        <taxon>Tracheophyta</taxon>
        <taxon>Spermatophyta</taxon>
        <taxon>Magnoliopsida</taxon>
        <taxon>eudicotyledons</taxon>
        <taxon>Gunneridae</taxon>
        <taxon>Pentapetalae</taxon>
        <taxon>rosids</taxon>
        <taxon>fabids</taxon>
        <taxon>Malpighiales</taxon>
        <taxon>Salicaceae</taxon>
        <taxon>Saliceae</taxon>
        <taxon>Populus</taxon>
    </lineage>
</organism>
<comment type="caution">
    <text evidence="4">The sequence shown here is derived from an EMBL/GenBank/DDBJ whole genome shotgun (WGS) entry which is preliminary data.</text>
</comment>
<dbReference type="GO" id="GO:0032502">
    <property type="term" value="P:developmental process"/>
    <property type="evidence" value="ECO:0007669"/>
    <property type="project" value="TreeGrafter"/>
</dbReference>
<dbReference type="GO" id="GO:0009941">
    <property type="term" value="C:chloroplast envelope"/>
    <property type="evidence" value="ECO:0007669"/>
    <property type="project" value="TreeGrafter"/>
</dbReference>
<evidence type="ECO:0000256" key="2">
    <source>
        <dbReference type="SAM" id="Phobius"/>
    </source>
</evidence>
<dbReference type="InterPro" id="IPR006968">
    <property type="entry name" value="RUS_fam"/>
</dbReference>
<dbReference type="GO" id="GO:0010224">
    <property type="term" value="P:response to UV-B"/>
    <property type="evidence" value="ECO:0007669"/>
    <property type="project" value="TreeGrafter"/>
</dbReference>
<keyword evidence="2" id="KW-0472">Membrane</keyword>